<dbReference type="RefSeq" id="XP_008863698.1">
    <property type="nucleotide sequence ID" value="XM_008865476.1"/>
</dbReference>
<dbReference type="EMBL" id="KI913954">
    <property type="protein sequence ID" value="ETW07605.1"/>
    <property type="molecule type" value="Genomic_DNA"/>
</dbReference>
<evidence type="ECO:0000256" key="2">
    <source>
        <dbReference type="ARBA" id="ARBA00007261"/>
    </source>
</evidence>
<dbReference type="eggNOG" id="KOG2067">
    <property type="taxonomic scope" value="Eukaryota"/>
</dbReference>
<protein>
    <recommendedName>
        <fullName evidence="6">Peptidase M16 N-terminal domain-containing protein</fullName>
    </recommendedName>
</protein>
<dbReference type="Pfam" id="PF05193">
    <property type="entry name" value="Peptidase_M16_C"/>
    <property type="match status" value="1"/>
</dbReference>
<accession>A0A024UN54</accession>
<organism evidence="5">
    <name type="scientific">Aphanomyces invadans</name>
    <dbReference type="NCBI Taxonomy" id="157072"/>
    <lineage>
        <taxon>Eukaryota</taxon>
        <taxon>Sar</taxon>
        <taxon>Stramenopiles</taxon>
        <taxon>Oomycota</taxon>
        <taxon>Saprolegniomycetes</taxon>
        <taxon>Saprolegniales</taxon>
        <taxon>Verrucalvaceae</taxon>
        <taxon>Aphanomyces</taxon>
    </lineage>
</organism>
<dbReference type="AlphaFoldDB" id="A0A024UN54"/>
<evidence type="ECO:0000256" key="1">
    <source>
        <dbReference type="ARBA" id="ARBA00002123"/>
    </source>
</evidence>
<dbReference type="STRING" id="157072.A0A024UN54"/>
<dbReference type="GO" id="GO:0005739">
    <property type="term" value="C:mitochondrion"/>
    <property type="evidence" value="ECO:0007669"/>
    <property type="project" value="TreeGrafter"/>
</dbReference>
<name>A0A024UN54_9STRA</name>
<evidence type="ECO:0000259" key="4">
    <source>
        <dbReference type="Pfam" id="PF05193"/>
    </source>
</evidence>
<dbReference type="PANTHER" id="PTHR11851">
    <property type="entry name" value="METALLOPROTEASE"/>
    <property type="match status" value="1"/>
</dbReference>
<dbReference type="VEuPathDB" id="FungiDB:H310_02081"/>
<evidence type="ECO:0000259" key="3">
    <source>
        <dbReference type="Pfam" id="PF00675"/>
    </source>
</evidence>
<comment type="similarity">
    <text evidence="2">Belongs to the peptidase M16 family.</text>
</comment>
<feature type="domain" description="Peptidase M16 N-terminal" evidence="3">
    <location>
        <begin position="53"/>
        <end position="197"/>
    </location>
</feature>
<feature type="domain" description="Peptidase M16 C-terminal" evidence="4">
    <location>
        <begin position="205"/>
        <end position="361"/>
    </location>
</feature>
<dbReference type="GO" id="GO:0046872">
    <property type="term" value="F:metal ion binding"/>
    <property type="evidence" value="ECO:0007669"/>
    <property type="project" value="InterPro"/>
</dbReference>
<dbReference type="InterPro" id="IPR050361">
    <property type="entry name" value="MPP/UQCRC_Complex"/>
</dbReference>
<evidence type="ECO:0008006" key="6">
    <source>
        <dbReference type="Google" id="ProtNLM"/>
    </source>
</evidence>
<dbReference type="InterPro" id="IPR007863">
    <property type="entry name" value="Peptidase_M16_C"/>
</dbReference>
<dbReference type="OrthoDB" id="6369905at2759"/>
<evidence type="ECO:0000313" key="5">
    <source>
        <dbReference type="EMBL" id="ETW07605.1"/>
    </source>
</evidence>
<proteinExistence type="inferred from homology"/>
<dbReference type="PANTHER" id="PTHR11851:SF49">
    <property type="entry name" value="MITOCHONDRIAL-PROCESSING PEPTIDASE SUBUNIT ALPHA"/>
    <property type="match status" value="1"/>
</dbReference>
<dbReference type="Pfam" id="PF00675">
    <property type="entry name" value="Peptidase_M16"/>
    <property type="match status" value="1"/>
</dbReference>
<dbReference type="InterPro" id="IPR011249">
    <property type="entry name" value="Metalloenz_LuxS/M16"/>
</dbReference>
<gene>
    <name evidence="5" type="ORF">H310_02081</name>
</gene>
<dbReference type="Gene3D" id="3.30.830.10">
    <property type="entry name" value="Metalloenzyme, LuxS/M16 peptidase-like"/>
    <property type="match status" value="2"/>
</dbReference>
<dbReference type="SUPFAM" id="SSF63411">
    <property type="entry name" value="LuxS/MPP-like metallohydrolase"/>
    <property type="match status" value="2"/>
</dbReference>
<dbReference type="GeneID" id="20079131"/>
<sequence>MSLTRVLRSTASSVGVRQASSLSEALLSVPTGTPTPLSSEVSVGKSTSGLGLASSTAAYTTTSTLGVVFNTGSRHETSKDAGISLLASKMAFRATKERSDLAVFRDIESIGGSVSSRAGRDYVSWNITVAPEYVNDAAAILAESLFAPRHADWDINTQKEKVSVDEELFHANAIELLVQGVHAAAFYDNRTLGRSIYAKDNLSKLNSKSMEQFYAQHATASNMVLVGRNIAQSSLVDVANTYFADISAGQSNNMTPAVYIGGEHRTAASSAHAYVAVGFSAGGALSGKDLHTAHVLEHLLSQRSGRFSTGFAANYADAALVGLSGVAKAADASALTFALLKDIQSVAGQAVSTAELEAAKKSSGLGYSSWVESKDGSLTQLARSAKTQKAITERDVQQGLAAVTAADVQALAQKLVSSKPLLASVGDVSAVPRYDDIVKKL</sequence>
<dbReference type="InterPro" id="IPR011765">
    <property type="entry name" value="Pept_M16_N"/>
</dbReference>
<reference evidence="5" key="1">
    <citation type="submission" date="2013-12" db="EMBL/GenBank/DDBJ databases">
        <title>The Genome Sequence of Aphanomyces invadans NJM9701.</title>
        <authorList>
            <consortium name="The Broad Institute Genomics Platform"/>
            <person name="Russ C."/>
            <person name="Tyler B."/>
            <person name="van West P."/>
            <person name="Dieguez-Uribeondo J."/>
            <person name="Young S.K."/>
            <person name="Zeng Q."/>
            <person name="Gargeya S."/>
            <person name="Fitzgerald M."/>
            <person name="Abouelleil A."/>
            <person name="Alvarado L."/>
            <person name="Chapman S.B."/>
            <person name="Gainer-Dewar J."/>
            <person name="Goldberg J."/>
            <person name="Griggs A."/>
            <person name="Gujja S."/>
            <person name="Hansen M."/>
            <person name="Howarth C."/>
            <person name="Imamovic A."/>
            <person name="Ireland A."/>
            <person name="Larimer J."/>
            <person name="McCowan C."/>
            <person name="Murphy C."/>
            <person name="Pearson M."/>
            <person name="Poon T.W."/>
            <person name="Priest M."/>
            <person name="Roberts A."/>
            <person name="Saif S."/>
            <person name="Shea T."/>
            <person name="Sykes S."/>
            <person name="Wortman J."/>
            <person name="Nusbaum C."/>
            <person name="Birren B."/>
        </authorList>
    </citation>
    <scope>NUCLEOTIDE SEQUENCE [LARGE SCALE GENOMIC DNA]</scope>
    <source>
        <strain evidence="5">NJM9701</strain>
    </source>
</reference>
<comment type="function">
    <text evidence="1">Substrate recognition and binding subunit of the essential mitochondrial processing protease (MPP), which cleaves the mitochondrial sequence off newly imported precursors proteins.</text>
</comment>